<dbReference type="Pfam" id="PF06742">
    <property type="entry name" value="DUF1214"/>
    <property type="match status" value="1"/>
</dbReference>
<dbReference type="Gene3D" id="2.60.40.1610">
    <property type="entry name" value="Domain of unknown function DUF1254"/>
    <property type="match status" value="1"/>
</dbReference>
<gene>
    <name evidence="3" type="ORF">GS399_12980</name>
</gene>
<dbReference type="Proteomes" id="UP000466586">
    <property type="component" value="Unassembled WGS sequence"/>
</dbReference>
<evidence type="ECO:0000313" key="3">
    <source>
        <dbReference type="EMBL" id="MXV51892.1"/>
    </source>
</evidence>
<dbReference type="EMBL" id="WVHT01000005">
    <property type="protein sequence ID" value="MXV51892.1"/>
    <property type="molecule type" value="Genomic_DNA"/>
</dbReference>
<dbReference type="InterPro" id="IPR010621">
    <property type="entry name" value="DUF1214"/>
</dbReference>
<feature type="domain" description="DUF1214" evidence="1">
    <location>
        <begin position="353"/>
        <end position="460"/>
    </location>
</feature>
<evidence type="ECO:0000259" key="1">
    <source>
        <dbReference type="Pfam" id="PF06742"/>
    </source>
</evidence>
<comment type="caution">
    <text evidence="3">The sequence shown here is derived from an EMBL/GenBank/DDBJ whole genome shotgun (WGS) entry which is preliminary data.</text>
</comment>
<dbReference type="Pfam" id="PF06863">
    <property type="entry name" value="DUF1254"/>
    <property type="match status" value="1"/>
</dbReference>
<reference evidence="3 4" key="1">
    <citation type="submission" date="2019-11" db="EMBL/GenBank/DDBJ databases">
        <title>Pedobacter sp. HMF7647 Genome sequencing and assembly.</title>
        <authorList>
            <person name="Kang H."/>
            <person name="Kim H."/>
            <person name="Joh K."/>
        </authorList>
    </citation>
    <scope>NUCLEOTIDE SEQUENCE [LARGE SCALE GENOMIC DNA]</scope>
    <source>
        <strain evidence="3 4">HMF7647</strain>
    </source>
</reference>
<dbReference type="PANTHER" id="PTHR36509:SF2">
    <property type="entry name" value="BLL3101 PROTEIN"/>
    <property type="match status" value="1"/>
</dbReference>
<evidence type="ECO:0000259" key="2">
    <source>
        <dbReference type="Pfam" id="PF06863"/>
    </source>
</evidence>
<proteinExistence type="predicted"/>
<name>A0A7K1YBB9_9SPHI</name>
<keyword evidence="4" id="KW-1185">Reference proteome</keyword>
<sequence>MKSGITKILTAIILFTSFLLKERSAFARTNAADSVNARHPISQEEVIKLATEAYIYGLPLVFTDFTRQAGQAKNNVFNHGHKFPDHTSRWVVAPNNDTNYSSAFLDLGDDAIVLNIPDTKERYYVVPLMDAWTNVFASFGKRTTGTKPQQYLITGPKWKGIVPGGLKEVKSPTDLVWIIGRIQVNSPDDQVNFVSKIQDQFTITKLADWGKQHTSQEKITTYEHTPAIITEVKSKQVNLVQAIKKISITGYFNYLNDLLVKNPPLPADKELLSKIEQIGIKPGGLFNLAAFDAETQAKLNALPAQIYATFDSGGNQLSAISSKGKGKIGDYGTDFLLRARVAYGGLGALTPEEATYIGYSTDADKEKLSGENKYVVHFGKGKLPPSTAFWSLTMYGTDRYLVDNPIKRYAIGDRNPLKFNADGSLDIYVQHDNPGKEKENNWLPAPAEGFNVVLRIYVPTKQYLSDHSTWPTPPLQKQLTNSGR</sequence>
<dbReference type="InterPro" id="IPR037049">
    <property type="entry name" value="DUF1214_C_sf"/>
</dbReference>
<protein>
    <submittedName>
        <fullName evidence="3">DUF1254 domain-containing protein</fullName>
    </submittedName>
</protein>
<organism evidence="3 4">
    <name type="scientific">Hufsiella arboris</name>
    <dbReference type="NCBI Taxonomy" id="2695275"/>
    <lineage>
        <taxon>Bacteria</taxon>
        <taxon>Pseudomonadati</taxon>
        <taxon>Bacteroidota</taxon>
        <taxon>Sphingobacteriia</taxon>
        <taxon>Sphingobacteriales</taxon>
        <taxon>Sphingobacteriaceae</taxon>
        <taxon>Hufsiella</taxon>
    </lineage>
</organism>
<dbReference type="InterPro" id="IPR037050">
    <property type="entry name" value="DUF1254_sf"/>
</dbReference>
<dbReference type="AlphaFoldDB" id="A0A7K1YBB9"/>
<dbReference type="InterPro" id="IPR010679">
    <property type="entry name" value="DUF1254"/>
</dbReference>
<dbReference type="RefSeq" id="WP_160845062.1">
    <property type="nucleotide sequence ID" value="NZ_WVHT01000005.1"/>
</dbReference>
<evidence type="ECO:0000313" key="4">
    <source>
        <dbReference type="Proteomes" id="UP000466586"/>
    </source>
</evidence>
<accession>A0A7K1YBB9</accession>
<dbReference type="SUPFAM" id="SSF160935">
    <property type="entry name" value="VPA0735-like"/>
    <property type="match status" value="1"/>
</dbReference>
<dbReference type="PANTHER" id="PTHR36509">
    <property type="entry name" value="BLL3101 PROTEIN"/>
    <property type="match status" value="1"/>
</dbReference>
<feature type="domain" description="DUF1254" evidence="2">
    <location>
        <begin position="75"/>
        <end position="204"/>
    </location>
</feature>
<dbReference type="Gene3D" id="2.60.120.600">
    <property type="entry name" value="Domain of unknown function DUF1214, C-terminal domain"/>
    <property type="match status" value="1"/>
</dbReference>